<organism evidence="1 2">
    <name type="scientific">Salmonella enterica I</name>
    <dbReference type="NCBI Taxonomy" id="59201"/>
    <lineage>
        <taxon>Bacteria</taxon>
        <taxon>Pseudomonadati</taxon>
        <taxon>Pseudomonadota</taxon>
        <taxon>Gammaproteobacteria</taxon>
        <taxon>Enterobacterales</taxon>
        <taxon>Enterobacteriaceae</taxon>
        <taxon>Salmonella</taxon>
    </lineage>
</organism>
<evidence type="ECO:0000313" key="2">
    <source>
        <dbReference type="Proteomes" id="UP000254346"/>
    </source>
</evidence>
<evidence type="ECO:0000313" key="1">
    <source>
        <dbReference type="EMBL" id="SUH06751.1"/>
    </source>
</evidence>
<dbReference type="AlphaFoldDB" id="A0A379VKA5"/>
<accession>A0A379VKA5</accession>
<protein>
    <submittedName>
        <fullName evidence="1">Uncharacterized protein</fullName>
    </submittedName>
</protein>
<gene>
    <name evidence="1" type="ORF">NCTC8256_00614</name>
</gene>
<reference evidence="1 2" key="1">
    <citation type="submission" date="2018-06" db="EMBL/GenBank/DDBJ databases">
        <authorList>
            <consortium name="Pathogen Informatics"/>
            <person name="Doyle S."/>
        </authorList>
    </citation>
    <scope>NUCLEOTIDE SEQUENCE [LARGE SCALE GENOMIC DNA]</scope>
    <source>
        <strain evidence="1 2">NCTC8256</strain>
    </source>
</reference>
<name>A0A379VKA5_SALET</name>
<dbReference type="EMBL" id="UGXR01000001">
    <property type="protein sequence ID" value="SUH06751.1"/>
    <property type="molecule type" value="Genomic_DNA"/>
</dbReference>
<dbReference type="Proteomes" id="UP000254346">
    <property type="component" value="Unassembled WGS sequence"/>
</dbReference>
<proteinExistence type="predicted"/>
<sequence length="64" mass="7100">MRKPICLVQAEYKSALAESLYEIILEKASAECSETLLNLISIACDFNQEIHRALVAELGMGETK</sequence>